<evidence type="ECO:0000313" key="2">
    <source>
        <dbReference type="EMBL" id="RDH88513.1"/>
    </source>
</evidence>
<dbReference type="InterPro" id="IPR054545">
    <property type="entry name" value="ApeI-like"/>
</dbReference>
<name>A0A370DV74_9GAMM</name>
<dbReference type="EMBL" id="QFXE01000001">
    <property type="protein sequence ID" value="RDH88513.1"/>
    <property type="molecule type" value="Genomic_DNA"/>
</dbReference>
<proteinExistence type="predicted"/>
<dbReference type="Gene3D" id="3.10.129.10">
    <property type="entry name" value="Hotdog Thioesterase"/>
    <property type="match status" value="1"/>
</dbReference>
<gene>
    <name evidence="2" type="ORF">DIZ78_00840</name>
</gene>
<accession>A0A370DV74</accession>
<keyword evidence="3" id="KW-1185">Reference proteome</keyword>
<evidence type="ECO:0000313" key="3">
    <source>
        <dbReference type="Proteomes" id="UP000254771"/>
    </source>
</evidence>
<evidence type="ECO:0000259" key="1">
    <source>
        <dbReference type="Pfam" id="PF22818"/>
    </source>
</evidence>
<organism evidence="2 3">
    <name type="scientific">endosymbiont of Escarpia spicata</name>
    <dbReference type="NCBI Taxonomy" id="2200908"/>
    <lineage>
        <taxon>Bacteria</taxon>
        <taxon>Pseudomonadati</taxon>
        <taxon>Pseudomonadota</taxon>
        <taxon>Gammaproteobacteria</taxon>
        <taxon>sulfur-oxidizing symbionts</taxon>
    </lineage>
</organism>
<dbReference type="InterPro" id="IPR029069">
    <property type="entry name" value="HotDog_dom_sf"/>
</dbReference>
<dbReference type="AlphaFoldDB" id="A0A370DV74"/>
<dbReference type="Pfam" id="PF22818">
    <property type="entry name" value="ApeI-like"/>
    <property type="match status" value="1"/>
</dbReference>
<protein>
    <recommendedName>
        <fullName evidence="1">ApeI dehydratase-like domain-containing protein</fullName>
    </recommendedName>
</protein>
<reference evidence="2 3" key="1">
    <citation type="journal article" date="2018" name="ISME J.">
        <title>Endosymbiont genomes yield clues of tubeworm success.</title>
        <authorList>
            <person name="Li Y."/>
            <person name="Liles M.R."/>
            <person name="Halanych K.M."/>
        </authorList>
    </citation>
    <scope>NUCLEOTIDE SEQUENCE [LARGE SCALE GENOMIC DNA]</scope>
    <source>
        <strain evidence="2">A1462</strain>
    </source>
</reference>
<sequence length="92" mass="9899">MIIPANHPALAGHFPGNPLVPGVVILDFVLQKARKKGLEVTGISRTKFIAPLRAETPFEVEITLLKQACEFRVLAAGGTLVHGTLDCPDHFS</sequence>
<feature type="domain" description="ApeI dehydratase-like" evidence="1">
    <location>
        <begin position="3"/>
        <end position="76"/>
    </location>
</feature>
<comment type="caution">
    <text evidence="2">The sequence shown here is derived from an EMBL/GenBank/DDBJ whole genome shotgun (WGS) entry which is preliminary data.</text>
</comment>
<dbReference type="SUPFAM" id="SSF54637">
    <property type="entry name" value="Thioesterase/thiol ester dehydrase-isomerase"/>
    <property type="match status" value="1"/>
</dbReference>
<dbReference type="Proteomes" id="UP000254771">
    <property type="component" value="Unassembled WGS sequence"/>
</dbReference>